<evidence type="ECO:0000313" key="2">
    <source>
        <dbReference type="Proteomes" id="UP000318943"/>
    </source>
</evidence>
<accession>A0ABY3EVM0</accession>
<proteinExistence type="predicted"/>
<organism evidence="1 2">
    <name type="scientific">Cupriavidus campinensis</name>
    <dbReference type="NCBI Taxonomy" id="151783"/>
    <lineage>
        <taxon>Bacteria</taxon>
        <taxon>Pseudomonadati</taxon>
        <taxon>Pseudomonadota</taxon>
        <taxon>Betaproteobacteria</taxon>
        <taxon>Burkholderiales</taxon>
        <taxon>Burkholderiaceae</taxon>
        <taxon>Cupriavidus</taxon>
    </lineage>
</organism>
<name>A0ABY3EVM0_9BURK</name>
<keyword evidence="2" id="KW-1185">Reference proteome</keyword>
<dbReference type="Proteomes" id="UP000318943">
    <property type="component" value="Unassembled WGS sequence"/>
</dbReference>
<reference evidence="1 2" key="1">
    <citation type="submission" date="2019-05" db="EMBL/GenBank/DDBJ databases">
        <title>Whole genome sequence analysis of Cupriavidus campinensis S14E4C strain.</title>
        <authorList>
            <person name="Abbaszade G."/>
            <person name="Szabo A."/>
            <person name="Toumi M."/>
            <person name="Toth E."/>
        </authorList>
    </citation>
    <scope>NUCLEOTIDE SEQUENCE [LARGE SCALE GENOMIC DNA]</scope>
    <source>
        <strain evidence="1 2">S14E4C</strain>
    </source>
</reference>
<dbReference type="RefSeq" id="WP_020206142.1">
    <property type="nucleotide sequence ID" value="NZ_VCIZ01000001.1"/>
</dbReference>
<sequence length="186" mass="21070">MHHYITPALLIDLLADQPANDPTFVGISEPMPVDGDGIEVIGITFGVVRFVVFFADVLVYADGDLEWMRETAEEWADGFAPAPHARLVKFMRAEADAETMFDPQSWPLPDPGMIWQFCDVLARSLVIHASTYSDVPQYFFMPQSGQLDLLYNRLGKHFDKGRYGPRFRCVTRPDQDKGGFYGFERA</sequence>
<protein>
    <submittedName>
        <fullName evidence="1">Uncharacterized protein</fullName>
    </submittedName>
</protein>
<gene>
    <name evidence="1" type="ORF">FGG12_03125</name>
</gene>
<dbReference type="EMBL" id="VCIZ01000001">
    <property type="protein sequence ID" value="TSP14648.1"/>
    <property type="molecule type" value="Genomic_DNA"/>
</dbReference>
<comment type="caution">
    <text evidence="1">The sequence shown here is derived from an EMBL/GenBank/DDBJ whole genome shotgun (WGS) entry which is preliminary data.</text>
</comment>
<evidence type="ECO:0000313" key="1">
    <source>
        <dbReference type="EMBL" id="TSP14648.1"/>
    </source>
</evidence>